<dbReference type="SUPFAM" id="SSF81321">
    <property type="entry name" value="Family A G protein-coupled receptor-like"/>
    <property type="match status" value="1"/>
</dbReference>
<accession>A0A1I7RPB6</accession>
<dbReference type="Proteomes" id="UP000095284">
    <property type="component" value="Unplaced"/>
</dbReference>
<evidence type="ECO:0000256" key="3">
    <source>
        <dbReference type="SAM" id="Phobius"/>
    </source>
</evidence>
<feature type="transmembrane region" description="Helical" evidence="3">
    <location>
        <begin position="70"/>
        <end position="95"/>
    </location>
</feature>
<dbReference type="GO" id="GO:0042302">
    <property type="term" value="F:structural constituent of cuticle"/>
    <property type="evidence" value="ECO:0007669"/>
    <property type="project" value="InterPro"/>
</dbReference>
<protein>
    <submittedName>
        <fullName evidence="6">Col_cuticle_N domain-containing protein</fullName>
    </submittedName>
</protein>
<feature type="transmembrane region" description="Helical" evidence="3">
    <location>
        <begin position="34"/>
        <end position="58"/>
    </location>
</feature>
<feature type="compositionally biased region" description="Gly residues" evidence="2">
    <location>
        <begin position="633"/>
        <end position="651"/>
    </location>
</feature>
<feature type="transmembrane region" description="Helical" evidence="3">
    <location>
        <begin position="245"/>
        <end position="265"/>
    </location>
</feature>
<keyword evidence="3" id="KW-0472">Membrane</keyword>
<dbReference type="Gene3D" id="1.20.1070.10">
    <property type="entry name" value="Rhodopsin 7-helix transmembrane proteins"/>
    <property type="match status" value="1"/>
</dbReference>
<evidence type="ECO:0000313" key="6">
    <source>
        <dbReference type="WBParaSite" id="BXY_0255700.1"/>
    </source>
</evidence>
<dbReference type="AlphaFoldDB" id="A0A1I7RPB6"/>
<keyword evidence="3" id="KW-1133">Transmembrane helix</keyword>
<feature type="compositionally biased region" description="Low complexity" evidence="2">
    <location>
        <begin position="609"/>
        <end position="619"/>
    </location>
</feature>
<feature type="compositionally biased region" description="Gly residues" evidence="2">
    <location>
        <begin position="482"/>
        <end position="498"/>
    </location>
</feature>
<dbReference type="PANTHER" id="PTHR23021">
    <property type="entry name" value="SERPENTINE RECEPTOR, CLASS T"/>
    <property type="match status" value="1"/>
</dbReference>
<dbReference type="SMART" id="SM01088">
    <property type="entry name" value="Col_cuticle_N"/>
    <property type="match status" value="1"/>
</dbReference>
<feature type="region of interest" description="Disordered" evidence="2">
    <location>
        <begin position="432"/>
        <end position="671"/>
    </location>
</feature>
<feature type="transmembrane region" description="Helical" evidence="3">
    <location>
        <begin position="203"/>
        <end position="224"/>
    </location>
</feature>
<dbReference type="eggNOG" id="KOG3544">
    <property type="taxonomic scope" value="Eukaryota"/>
</dbReference>
<feature type="transmembrane region" description="Helical" evidence="3">
    <location>
        <begin position="107"/>
        <end position="130"/>
    </location>
</feature>
<feature type="transmembrane region" description="Helical" evidence="3">
    <location>
        <begin position="151"/>
        <end position="173"/>
    </location>
</feature>
<dbReference type="WBParaSite" id="BXY_0255700.1">
    <property type="protein sequence ID" value="BXY_0255700.1"/>
    <property type="gene ID" value="BXY_0255700"/>
</dbReference>
<feature type="compositionally biased region" description="Low complexity" evidence="2">
    <location>
        <begin position="435"/>
        <end position="463"/>
    </location>
</feature>
<name>A0A1I7RPB6_BURXY</name>
<dbReference type="InterPro" id="IPR008160">
    <property type="entry name" value="Collagen"/>
</dbReference>
<feature type="transmembrane region" description="Helical" evidence="3">
    <location>
        <begin position="361"/>
        <end position="383"/>
    </location>
</feature>
<organism evidence="5 6">
    <name type="scientific">Bursaphelenchus xylophilus</name>
    <name type="common">Pinewood nematode worm</name>
    <name type="synonym">Aphelenchoides xylophilus</name>
    <dbReference type="NCBI Taxonomy" id="6326"/>
    <lineage>
        <taxon>Eukaryota</taxon>
        <taxon>Metazoa</taxon>
        <taxon>Ecdysozoa</taxon>
        <taxon>Nematoda</taxon>
        <taxon>Chromadorea</taxon>
        <taxon>Rhabditida</taxon>
        <taxon>Tylenchina</taxon>
        <taxon>Tylenchomorpha</taxon>
        <taxon>Aphelenchoidea</taxon>
        <taxon>Aphelenchoididae</taxon>
        <taxon>Bursaphelenchus</taxon>
    </lineage>
</organism>
<proteinExistence type="predicted"/>
<evidence type="ECO:0000256" key="2">
    <source>
        <dbReference type="SAM" id="MobiDB-lite"/>
    </source>
</evidence>
<evidence type="ECO:0000256" key="1">
    <source>
        <dbReference type="ARBA" id="ARBA00022737"/>
    </source>
</evidence>
<evidence type="ECO:0000313" key="5">
    <source>
        <dbReference type="Proteomes" id="UP000095284"/>
    </source>
</evidence>
<dbReference type="PANTHER" id="PTHR23021:SF11">
    <property type="entry name" value="SERPENTINE RECEPTOR, CLASS T"/>
    <property type="match status" value="1"/>
</dbReference>
<dbReference type="InterPro" id="IPR019425">
    <property type="entry name" value="7TM_GPCR_serpentine_rcpt_Srt"/>
</dbReference>
<evidence type="ECO:0000259" key="4">
    <source>
        <dbReference type="SMART" id="SM01088"/>
    </source>
</evidence>
<keyword evidence="1" id="KW-0677">Repeat</keyword>
<feature type="transmembrane region" description="Helical" evidence="3">
    <location>
        <begin position="271"/>
        <end position="293"/>
    </location>
</feature>
<feature type="domain" description="Nematode cuticle collagen N-terminal" evidence="4">
    <location>
        <begin position="361"/>
        <end position="411"/>
    </location>
</feature>
<reference evidence="6" key="1">
    <citation type="submission" date="2016-11" db="UniProtKB">
        <authorList>
            <consortium name="WormBaseParasite"/>
        </authorList>
    </citation>
    <scope>IDENTIFICATION</scope>
</reference>
<dbReference type="Pfam" id="PF01391">
    <property type="entry name" value="Collagen"/>
    <property type="match status" value="1"/>
</dbReference>
<keyword evidence="3" id="KW-0812">Transmembrane</keyword>
<dbReference type="Pfam" id="PF01484">
    <property type="entry name" value="Col_cuticle_N"/>
    <property type="match status" value="1"/>
</dbReference>
<dbReference type="Pfam" id="PF10321">
    <property type="entry name" value="7TM_GPCR_Srt"/>
    <property type="match status" value="1"/>
</dbReference>
<sequence>MEVYFFEPEKYRLWYNCSFYDPTSIPLEKRQHKLLGALVLVFYVVTVILYVPCLMAMMSSENRKRASYQLMFLLGVMHLFGIQTCGLFTGFHAFFGHVYCDFPNLMYFFGSLGVSMWSSSTLTSLFLGINRCAELTSHYWADVMFGGWRKIFWIATPVIYFFFFFIFTPSAFFNGEMMTWFFNPHYGYYEDTEHKYQSIWHSMNNLCVMLAHSGVYAYFFFVYFKKTRMTKSLGNIKDKSTYIQILIIGAIHFVAAASYVIIQYLPVNFYYTLVASSAYLASHGTPPVIYICCNKTIRRYIARKFLRPFRRSSLSLPFWPLECVNYNILSEDSTMSQTSSNPQLKSHGTLLLEAETLRRHALIATSVTTSAILTVILAVPLLYNYIQYVQSGLQDELSFCLHRTNDLWLQYHRTHDITGHEVRIKRHFHQMGAGYSPPNYQQPSYQQAPYQPQAQPQYQRPMQAPRPAPYRPAPAQSCSCGVGMGGPPGPPGGDGYPGKDGAPGNDGTPGPDAGLNDKPRPQDFCFDCPPGPAGMPGGMGPKGPPGRPGEPGASYGPGMMGPPGPPGAMGPMGSPGMPGKPGGRGAPGQVIDGPPQYGPAGPMGPPGSPGSMGQPGAPGRAYPGPMGPPGDQGAPGGPGRPGGPGGPGRPGYPGPKGSCDHCPPPRTAPGY</sequence>
<dbReference type="InterPro" id="IPR002486">
    <property type="entry name" value="Col_cuticle_N"/>
</dbReference>
<feature type="compositionally biased region" description="Pro residues" evidence="2">
    <location>
        <begin position="662"/>
        <end position="671"/>
    </location>
</feature>